<dbReference type="PANTHER" id="PTHR46038">
    <property type="entry name" value="EXPRESSED PROTEIN-RELATED"/>
    <property type="match status" value="1"/>
</dbReference>
<keyword evidence="1" id="KW-0472">Membrane</keyword>
<sequence length="378" mass="43842">MVHLLRSILCNFLPPIATSTTSRRRFPLPPPSAVTMSSRGSASLSVRRALFIFTSGFISFVLFYSFVASFSLRIFSFPTVPAVRFPNYFSSFYEPSDEEKLDIVLRGAAMEDNRTVILTTLNEAWAAPNSVFDLFLESFRTGLRTRRLLSHLVVIALDEKAYRRCKELHGHCYALVTEGVDFRHEAYFMTPAYLKMMWRRIDFLRTVLELGYNFVFTDTDIMWFRDPFPRFYPDADFQIACDLYSGDSLGLGNIVNGGFSYVKANNRSIEFYKFWHSSRNTYPGHHDQDVLNFIKKDEYVKDLGLKMRFLDTAYFGGLCEPSKDFNLVCTMHVNCCLGLDNKLNDLKVMLADWRNFLSLPPKLKRELRISWRVPQNCR</sequence>
<dbReference type="PANTHER" id="PTHR46038:SF38">
    <property type="entry name" value="GLYCOSYLTRANSFERASE-RELATED"/>
    <property type="match status" value="1"/>
</dbReference>
<feature type="domain" description="Nucleotide-diphospho-sugar transferase" evidence="2">
    <location>
        <begin position="148"/>
        <end position="346"/>
    </location>
</feature>
<dbReference type="EMBL" id="CAMGYJ010000008">
    <property type="protein sequence ID" value="CAI0458197.1"/>
    <property type="molecule type" value="Genomic_DNA"/>
</dbReference>
<comment type="caution">
    <text evidence="3">The sequence shown here is derived from an EMBL/GenBank/DDBJ whole genome shotgun (WGS) entry which is preliminary data.</text>
</comment>
<protein>
    <recommendedName>
        <fullName evidence="2">Nucleotide-diphospho-sugar transferase domain-containing protein</fullName>
    </recommendedName>
</protein>
<evidence type="ECO:0000259" key="2">
    <source>
        <dbReference type="Pfam" id="PF03407"/>
    </source>
</evidence>
<dbReference type="Proteomes" id="UP001154282">
    <property type="component" value="Unassembled WGS sequence"/>
</dbReference>
<gene>
    <name evidence="3" type="ORF">LITE_LOCUS33416</name>
</gene>
<keyword evidence="1" id="KW-1133">Transmembrane helix</keyword>
<dbReference type="AlphaFoldDB" id="A0AAV0NHU6"/>
<feature type="transmembrane region" description="Helical" evidence="1">
    <location>
        <begin position="49"/>
        <end position="72"/>
    </location>
</feature>
<accession>A0AAV0NHU6</accession>
<dbReference type="InterPro" id="IPR044821">
    <property type="entry name" value="At1g28695/At4g15970-like"/>
</dbReference>
<evidence type="ECO:0000313" key="4">
    <source>
        <dbReference type="Proteomes" id="UP001154282"/>
    </source>
</evidence>
<organism evidence="3 4">
    <name type="scientific">Linum tenue</name>
    <dbReference type="NCBI Taxonomy" id="586396"/>
    <lineage>
        <taxon>Eukaryota</taxon>
        <taxon>Viridiplantae</taxon>
        <taxon>Streptophyta</taxon>
        <taxon>Embryophyta</taxon>
        <taxon>Tracheophyta</taxon>
        <taxon>Spermatophyta</taxon>
        <taxon>Magnoliopsida</taxon>
        <taxon>eudicotyledons</taxon>
        <taxon>Gunneridae</taxon>
        <taxon>Pentapetalae</taxon>
        <taxon>rosids</taxon>
        <taxon>fabids</taxon>
        <taxon>Malpighiales</taxon>
        <taxon>Linaceae</taxon>
        <taxon>Linum</taxon>
    </lineage>
</organism>
<dbReference type="Pfam" id="PF03407">
    <property type="entry name" value="Nucleotid_trans"/>
    <property type="match status" value="1"/>
</dbReference>
<keyword evidence="1" id="KW-0812">Transmembrane</keyword>
<reference evidence="3" key="1">
    <citation type="submission" date="2022-08" db="EMBL/GenBank/DDBJ databases">
        <authorList>
            <person name="Gutierrez-Valencia J."/>
        </authorList>
    </citation>
    <scope>NUCLEOTIDE SEQUENCE</scope>
</reference>
<evidence type="ECO:0000256" key="1">
    <source>
        <dbReference type="SAM" id="Phobius"/>
    </source>
</evidence>
<dbReference type="InterPro" id="IPR005069">
    <property type="entry name" value="Nucl-diP-sugar_transferase"/>
</dbReference>
<evidence type="ECO:0000313" key="3">
    <source>
        <dbReference type="EMBL" id="CAI0458197.1"/>
    </source>
</evidence>
<keyword evidence="4" id="KW-1185">Reference proteome</keyword>
<proteinExistence type="predicted"/>
<name>A0AAV0NHU6_9ROSI</name>